<evidence type="ECO:0000313" key="2">
    <source>
        <dbReference type="Proteomes" id="UP001501074"/>
    </source>
</evidence>
<comment type="caution">
    <text evidence="1">The sequence shown here is derived from an EMBL/GenBank/DDBJ whole genome shotgun (WGS) entry which is preliminary data.</text>
</comment>
<organism evidence="1 2">
    <name type="scientific">Kineosporia mesophila</name>
    <dbReference type="NCBI Taxonomy" id="566012"/>
    <lineage>
        <taxon>Bacteria</taxon>
        <taxon>Bacillati</taxon>
        <taxon>Actinomycetota</taxon>
        <taxon>Actinomycetes</taxon>
        <taxon>Kineosporiales</taxon>
        <taxon>Kineosporiaceae</taxon>
        <taxon>Kineosporia</taxon>
    </lineage>
</organism>
<dbReference type="Proteomes" id="UP001501074">
    <property type="component" value="Unassembled WGS sequence"/>
</dbReference>
<name>A0ABP7A3Y7_9ACTN</name>
<keyword evidence="2" id="KW-1185">Reference proteome</keyword>
<accession>A0ABP7A3Y7</accession>
<proteinExistence type="predicted"/>
<dbReference type="EMBL" id="BAAAZO010000009">
    <property type="protein sequence ID" value="GAA3624461.1"/>
    <property type="molecule type" value="Genomic_DNA"/>
</dbReference>
<evidence type="ECO:0000313" key="1">
    <source>
        <dbReference type="EMBL" id="GAA3624461.1"/>
    </source>
</evidence>
<protein>
    <submittedName>
        <fullName evidence="1">Uncharacterized protein</fullName>
    </submittedName>
</protein>
<sequence>MDNPDAQAASYAILKSAERSGNLDKILATFSPAELAEVRGNVTEHLKRQGKTWGAKWT</sequence>
<reference evidence="2" key="1">
    <citation type="journal article" date="2019" name="Int. J. Syst. Evol. Microbiol.">
        <title>The Global Catalogue of Microorganisms (GCM) 10K type strain sequencing project: providing services to taxonomists for standard genome sequencing and annotation.</title>
        <authorList>
            <consortium name="The Broad Institute Genomics Platform"/>
            <consortium name="The Broad Institute Genome Sequencing Center for Infectious Disease"/>
            <person name="Wu L."/>
            <person name="Ma J."/>
        </authorList>
    </citation>
    <scope>NUCLEOTIDE SEQUENCE [LARGE SCALE GENOMIC DNA]</scope>
    <source>
        <strain evidence="2">JCM 16902</strain>
    </source>
</reference>
<gene>
    <name evidence="1" type="ORF">GCM10022223_46910</name>
</gene>
<dbReference type="RefSeq" id="WP_231487768.1">
    <property type="nucleotide sequence ID" value="NZ_BAAAZO010000009.1"/>
</dbReference>